<protein>
    <submittedName>
        <fullName evidence="7">CDGSH-type Zn-finger protein</fullName>
    </submittedName>
</protein>
<accession>A0A366IJK6</accession>
<evidence type="ECO:0000256" key="2">
    <source>
        <dbReference type="ARBA" id="ARBA00022723"/>
    </source>
</evidence>
<keyword evidence="1" id="KW-0001">2Fe-2S</keyword>
<dbReference type="AlphaFoldDB" id="A0A366IJK6"/>
<dbReference type="GO" id="GO:0005737">
    <property type="term" value="C:cytoplasm"/>
    <property type="evidence" value="ECO:0007669"/>
    <property type="project" value="UniProtKB-ARBA"/>
</dbReference>
<keyword evidence="8" id="KW-1185">Reference proteome</keyword>
<reference evidence="7 8" key="1">
    <citation type="submission" date="2018-06" db="EMBL/GenBank/DDBJ databases">
        <title>Freshwater and sediment microbial communities from various areas in North America, analyzing microbe dynamics in response to fracking.</title>
        <authorList>
            <person name="Lamendella R."/>
        </authorList>
    </citation>
    <scope>NUCLEOTIDE SEQUENCE [LARGE SCALE GENOMIC DNA]</scope>
    <source>
        <strain evidence="7 8">3b_TX</strain>
    </source>
</reference>
<feature type="region of interest" description="Disordered" evidence="5">
    <location>
        <begin position="60"/>
        <end position="94"/>
    </location>
</feature>
<comment type="caution">
    <text evidence="7">The sequence shown here is derived from an EMBL/GenBank/DDBJ whole genome shotgun (WGS) entry which is preliminary data.</text>
</comment>
<keyword evidence="4" id="KW-0411">Iron-sulfur</keyword>
<dbReference type="Pfam" id="PF09360">
    <property type="entry name" value="zf-CDGSH"/>
    <property type="match status" value="1"/>
</dbReference>
<dbReference type="GO" id="GO:0051537">
    <property type="term" value="F:2 iron, 2 sulfur cluster binding"/>
    <property type="evidence" value="ECO:0007669"/>
    <property type="project" value="UniProtKB-KW"/>
</dbReference>
<dbReference type="Proteomes" id="UP000253509">
    <property type="component" value="Unassembled WGS sequence"/>
</dbReference>
<dbReference type="GO" id="GO:0046872">
    <property type="term" value="F:metal ion binding"/>
    <property type="evidence" value="ECO:0007669"/>
    <property type="project" value="UniProtKB-KW"/>
</dbReference>
<name>A0A366IJK6_9MICO</name>
<keyword evidence="2" id="KW-0479">Metal-binding</keyword>
<proteinExistence type="predicted"/>
<evidence type="ECO:0000259" key="6">
    <source>
        <dbReference type="SMART" id="SM00704"/>
    </source>
</evidence>
<evidence type="ECO:0000256" key="4">
    <source>
        <dbReference type="ARBA" id="ARBA00023014"/>
    </source>
</evidence>
<dbReference type="InterPro" id="IPR042216">
    <property type="entry name" value="MitoNEET_CISD"/>
</dbReference>
<dbReference type="InterPro" id="IPR018967">
    <property type="entry name" value="FeS-contain_CDGSH-typ"/>
</dbReference>
<sequence>MTNESEPVIITPCPDGPLLVRGDFRIAPAPGRPAEAPGRKVVALCRCGKSGIPPMCDGSHKLVGFRAPAPEKSAPENPAPDREPDPGDAPSPGE</sequence>
<keyword evidence="3" id="KW-0408">Iron</keyword>
<evidence type="ECO:0000256" key="3">
    <source>
        <dbReference type="ARBA" id="ARBA00023004"/>
    </source>
</evidence>
<dbReference type="Gene3D" id="3.40.5.90">
    <property type="entry name" value="CDGSH iron-sulfur domain, mitoNEET-type"/>
    <property type="match status" value="1"/>
</dbReference>
<dbReference type="SMART" id="SM00704">
    <property type="entry name" value="ZnF_CDGSH"/>
    <property type="match status" value="1"/>
</dbReference>
<evidence type="ECO:0000256" key="5">
    <source>
        <dbReference type="SAM" id="MobiDB-lite"/>
    </source>
</evidence>
<evidence type="ECO:0000313" key="8">
    <source>
        <dbReference type="Proteomes" id="UP000253509"/>
    </source>
</evidence>
<organism evidence="7 8">
    <name type="scientific">Brevibacterium celere</name>
    <dbReference type="NCBI Taxonomy" id="225845"/>
    <lineage>
        <taxon>Bacteria</taxon>
        <taxon>Bacillati</taxon>
        <taxon>Actinomycetota</taxon>
        <taxon>Actinomycetes</taxon>
        <taxon>Micrococcales</taxon>
        <taxon>Brevibacteriaceae</taxon>
        <taxon>Brevibacterium</taxon>
    </lineage>
</organism>
<evidence type="ECO:0000256" key="1">
    <source>
        <dbReference type="ARBA" id="ARBA00022714"/>
    </source>
</evidence>
<feature type="domain" description="Iron-binding zinc finger CDGSH type" evidence="6">
    <location>
        <begin position="35"/>
        <end position="66"/>
    </location>
</feature>
<gene>
    <name evidence="7" type="ORF">DFO65_10440</name>
</gene>
<evidence type="ECO:0000313" key="7">
    <source>
        <dbReference type="EMBL" id="RBP72085.1"/>
    </source>
</evidence>
<dbReference type="RefSeq" id="WP_113903899.1">
    <property type="nucleotide sequence ID" value="NZ_QNSB01000004.1"/>
</dbReference>
<dbReference type="EMBL" id="QNSB01000004">
    <property type="protein sequence ID" value="RBP72085.1"/>
    <property type="molecule type" value="Genomic_DNA"/>
</dbReference>